<feature type="transmembrane region" description="Helical" evidence="14">
    <location>
        <begin position="1158"/>
        <end position="1178"/>
    </location>
</feature>
<dbReference type="InterPro" id="IPR036640">
    <property type="entry name" value="ABC1_TM_sf"/>
</dbReference>
<evidence type="ECO:0000256" key="4">
    <source>
        <dbReference type="ARBA" id="ARBA00022554"/>
    </source>
</evidence>
<sequence>MNLSDPSKLYLFTNLCDDGSPIWDYSKSWETETPTLTSCFIDIGLCWPPTLLLWITCPYMFYEYLVRSRFRSRIGWNCYNFTKFVAALTLAIVALVHAIHVSIISSSDQVTKAHLLSVWLSFATCALFITFLHLQRTRGFINCGCNWFYLLLVVIFNAFAIATAKPYRPNNLIIYSYIEYALQVLLFLMSSFSDKVDNIEEIILFSGKKQEKHCSSLTMGVKITATKEEKKNPKLCPKELSSVPSKLTFWWFNGLAIKGWRRPLTVQDLWRLPAWNNCEYLFNSFNTLWQHPKFTDHKHYHQSKDDSNQQATAPRVNLWIMFAKMFWPYFLLPSIARVFTDLLQLSNSVVLKYMINFTTDLKAPMWQGIFFSFVFMLTNIVQSFSSGYQTHRMAVLSMRMRAVMVSVIYRKSLVLANHAKKNYATGEIVNLMAVDSQRFTELVPYLCFLWTAPIQISIGLYLLFNELGPSVIGGVILMVATIPLNSFVANQVKKIQRNQMKLKDERLKSVSEMLNGMKVLKLYAWEPAFFEKIRNIRLNELKSIKLSGVVQTIFICFGSCSPFLVSMLTFSIYIALGGELNAEKAFVSISLFNLLRIPLIMIPNMLSGLILTIVSMKRINRFLNQDETQDYITRKPMDNDAVSVKNASFSWEATTTTTTTVNDKQQSTTITLSDITVTIAKKKLVAIVGPVGSGKSSLLQSLLAEMYKHSGTVTIDQQQRMAYVSQQAWIQNLSLRDNILFGLPYDQRKYDQVISACALKPDFEMLSGGDQTEIGEKGINLSGGQKQRVSIARACYSNSNLFLFDDPLSAVDSHVGKHIFDQVISSQSGILRDHTRVLVTNALYVLPFVDQVIMIKNGRIEDVGTYQTLMTSNESFQELIHNYAKANQDDDDEMVSASAELLVDNELGINVNPDDDNQYGHLEQQQHLNGGGGGVGGGGIVRSVSQYVETATDKRRQQFSRQNTQLSIKSRHSTTIKQSGDDNSKKDQTKLVQAETIETGHISLSVFKKFVAALSPLWSLLIMINYIGSCTSSAGSNFWLSIWTERVEKDPEQSRNMTNLIIYFVIGFCQVFFVIFGWLSIIYGTLNASRTLHQKLLSSIVRAPMHFFDTTPLGRIMNRFSKDIDALDNYIQFILRLVLNNTLQVVATLVIISIKTPIFLVFVIPFIILYFFIQRFYVATSRQLKRIESVSRSPIFTHFAETIQGVNTIKAYGASHRFIRESNRRVDHNLRCFYPSQVANCWLQIRLEFLANLLVFFASFLATITKEGLTGSSIGLSLSYALNVTLALNWCVRMFAEMENNVVAVERISEYTDVPPEAEWKHESFDNSLSKDWPKHGSIHFKDYATKYRPNLDLVLKGIELRVQKGEKVGIVGRTGAGKSSLTLALFRIIESSQGSITIDDVQISKLGLHKLRSRITIIPQDPVLFCGSLRFNLDPFDEYSDEQLWRVLQLSHLKAFIQTLEQGLNHQVTEGGENLSIGQRQLVCLARALLRRTNVLVLDEATAAVDLETDALIQATIRQEFQHCTVLTIAHRLHTILDSDRVLVLDAGKVAEFDSPKTLLANNQSIFYSLAKDAGIVS</sequence>
<dbReference type="InterPro" id="IPR003439">
    <property type="entry name" value="ABC_transporter-like_ATP-bd"/>
</dbReference>
<dbReference type="FunFam" id="1.20.1560.10:FF:000020">
    <property type="entry name" value="ABC metal ion transporter"/>
    <property type="match status" value="1"/>
</dbReference>
<keyword evidence="19" id="KW-1185">Reference proteome</keyword>
<dbReference type="Proteomes" id="UP000790347">
    <property type="component" value="Unassembled WGS sequence"/>
</dbReference>
<feature type="transmembrane region" description="Helical" evidence="14">
    <location>
        <begin position="326"/>
        <end position="345"/>
    </location>
</feature>
<dbReference type="FunFam" id="3.40.50.300:FF:000074">
    <property type="entry name" value="Multidrug resistance-associated protein 5 isoform 1"/>
    <property type="match status" value="1"/>
</dbReference>
<reference evidence="17" key="2">
    <citation type="submission" date="2020-06" db="EMBL/GenBank/DDBJ databases">
        <authorList>
            <person name="Ji K."/>
            <person name="Li J."/>
        </authorList>
    </citation>
    <scope>NUCLEOTIDE SEQUENCE</scope>
    <source>
        <strain evidence="17">JKM2019</strain>
        <tissue evidence="17">Whole body</tissue>
    </source>
</reference>
<dbReference type="CDD" id="cd03250">
    <property type="entry name" value="ABCC_MRP_domain1"/>
    <property type="match status" value="1"/>
</dbReference>
<dbReference type="PROSITE" id="PS50929">
    <property type="entry name" value="ABC_TM1F"/>
    <property type="match status" value="2"/>
</dbReference>
<dbReference type="GO" id="GO:0005524">
    <property type="term" value="F:ATP binding"/>
    <property type="evidence" value="ECO:0007669"/>
    <property type="project" value="UniProtKB-KW"/>
</dbReference>
<keyword evidence="4" id="KW-0926">Vacuole</keyword>
<feature type="transmembrane region" description="Helical" evidence="14">
    <location>
        <begin position="442"/>
        <end position="464"/>
    </location>
</feature>
<dbReference type="CDD" id="cd18603">
    <property type="entry name" value="ABC_6TM_MRP1_2_3_6_D2_like"/>
    <property type="match status" value="1"/>
</dbReference>
<feature type="domain" description="ABC transmembrane type-1" evidence="16">
    <location>
        <begin position="335"/>
        <end position="611"/>
    </location>
</feature>
<dbReference type="CDD" id="cd03244">
    <property type="entry name" value="ABCC_MRP_domain2"/>
    <property type="match status" value="1"/>
</dbReference>
<feature type="transmembrane region" description="Helical" evidence="14">
    <location>
        <begin position="1133"/>
        <end position="1152"/>
    </location>
</feature>
<evidence type="ECO:0000256" key="7">
    <source>
        <dbReference type="ARBA" id="ARBA00022741"/>
    </source>
</evidence>
<comment type="catalytic activity">
    <reaction evidence="12">
        <text>leukotriene C4(in) + ATP + H2O = leukotriene C4(out) + ADP + phosphate + H(+)</text>
        <dbReference type="Rhea" id="RHEA:38963"/>
        <dbReference type="ChEBI" id="CHEBI:15377"/>
        <dbReference type="ChEBI" id="CHEBI:15378"/>
        <dbReference type="ChEBI" id="CHEBI:30616"/>
        <dbReference type="ChEBI" id="CHEBI:43474"/>
        <dbReference type="ChEBI" id="CHEBI:57973"/>
        <dbReference type="ChEBI" id="CHEBI:456216"/>
    </reaction>
    <physiologicalReaction direction="left-to-right" evidence="12">
        <dbReference type="Rhea" id="RHEA:38964"/>
    </physiologicalReaction>
</comment>
<dbReference type="PANTHER" id="PTHR24223:SF443">
    <property type="entry name" value="MULTIDRUG-RESISTANCE LIKE PROTEIN 1, ISOFORM I"/>
    <property type="match status" value="1"/>
</dbReference>
<evidence type="ECO:0000256" key="14">
    <source>
        <dbReference type="SAM" id="Phobius"/>
    </source>
</evidence>
<dbReference type="InterPro" id="IPR027417">
    <property type="entry name" value="P-loop_NTPase"/>
</dbReference>
<evidence type="ECO:0000313" key="18">
    <source>
        <dbReference type="EMBL" id="KAH9517477.1"/>
    </source>
</evidence>
<evidence type="ECO:0000256" key="13">
    <source>
        <dbReference type="SAM" id="MobiDB-lite"/>
    </source>
</evidence>
<evidence type="ECO:0000256" key="2">
    <source>
        <dbReference type="ARBA" id="ARBA00009726"/>
    </source>
</evidence>
<dbReference type="CDD" id="cd18595">
    <property type="entry name" value="ABC_6TM_MRP1_2_3_6_D1_like"/>
    <property type="match status" value="1"/>
</dbReference>
<comment type="subcellular location">
    <subcellularLocation>
        <location evidence="1">Vacuole membrane</location>
        <topology evidence="1">Multi-pass membrane protein</topology>
    </subcellularLocation>
</comment>
<dbReference type="Pfam" id="PF00005">
    <property type="entry name" value="ABC_tran"/>
    <property type="match status" value="2"/>
</dbReference>
<evidence type="ECO:0000259" key="16">
    <source>
        <dbReference type="PROSITE" id="PS50929"/>
    </source>
</evidence>
<dbReference type="Pfam" id="PF00664">
    <property type="entry name" value="ABC_membrane"/>
    <property type="match status" value="2"/>
</dbReference>
<feature type="transmembrane region" description="Helical" evidence="14">
    <location>
        <begin position="40"/>
        <end position="62"/>
    </location>
</feature>
<dbReference type="GO" id="GO:0016887">
    <property type="term" value="F:ATP hydrolysis activity"/>
    <property type="evidence" value="ECO:0007669"/>
    <property type="project" value="InterPro"/>
</dbReference>
<feature type="domain" description="ABC transmembrane type-1" evidence="16">
    <location>
        <begin position="1027"/>
        <end position="1300"/>
    </location>
</feature>
<evidence type="ECO:0000256" key="9">
    <source>
        <dbReference type="ARBA" id="ARBA00022989"/>
    </source>
</evidence>
<feature type="transmembrane region" description="Helical" evidence="14">
    <location>
        <begin position="83"/>
        <end position="104"/>
    </location>
</feature>
<dbReference type="Gene3D" id="1.20.1560.10">
    <property type="entry name" value="ABC transporter type 1, transmembrane domain"/>
    <property type="match status" value="2"/>
</dbReference>
<evidence type="ECO:0000256" key="10">
    <source>
        <dbReference type="ARBA" id="ARBA00023136"/>
    </source>
</evidence>
<dbReference type="SUPFAM" id="SSF90123">
    <property type="entry name" value="ABC transporter transmembrane region"/>
    <property type="match status" value="2"/>
</dbReference>
<dbReference type="GO" id="GO:0000323">
    <property type="term" value="C:lytic vacuole"/>
    <property type="evidence" value="ECO:0007669"/>
    <property type="project" value="UniProtKB-ARBA"/>
</dbReference>
<feature type="transmembrane region" description="Helical" evidence="14">
    <location>
        <begin position="146"/>
        <end position="167"/>
    </location>
</feature>
<keyword evidence="3" id="KW-0813">Transport</keyword>
<dbReference type="EMBL" id="ASGP02000003">
    <property type="protein sequence ID" value="KAH9517477.1"/>
    <property type="molecule type" value="Genomic_DNA"/>
</dbReference>
<feature type="transmembrane region" description="Helical" evidence="14">
    <location>
        <begin position="595"/>
        <end position="614"/>
    </location>
</feature>
<dbReference type="GO" id="GO:0005774">
    <property type="term" value="C:vacuolar membrane"/>
    <property type="evidence" value="ECO:0007669"/>
    <property type="project" value="UniProtKB-SubCell"/>
</dbReference>
<keyword evidence="6" id="KW-0677">Repeat</keyword>
<organism evidence="18 19">
    <name type="scientific">Dermatophagoides farinae</name>
    <name type="common">American house dust mite</name>
    <dbReference type="NCBI Taxonomy" id="6954"/>
    <lineage>
        <taxon>Eukaryota</taxon>
        <taxon>Metazoa</taxon>
        <taxon>Ecdysozoa</taxon>
        <taxon>Arthropoda</taxon>
        <taxon>Chelicerata</taxon>
        <taxon>Arachnida</taxon>
        <taxon>Acari</taxon>
        <taxon>Acariformes</taxon>
        <taxon>Sarcoptiformes</taxon>
        <taxon>Astigmata</taxon>
        <taxon>Psoroptidia</taxon>
        <taxon>Analgoidea</taxon>
        <taxon>Pyroglyphidae</taxon>
        <taxon>Dermatophagoidinae</taxon>
        <taxon>Dermatophagoides</taxon>
    </lineage>
</organism>
<accession>A0A922I1U3</accession>
<feature type="transmembrane region" description="Helical" evidence="14">
    <location>
        <begin position="552"/>
        <end position="575"/>
    </location>
</feature>
<protein>
    <recommendedName>
        <fullName evidence="11">ABC-type glutathione-S-conjugate transporter</fullName>
        <ecNumber evidence="11">7.6.2.3</ecNumber>
    </recommendedName>
</protein>
<reference evidence="18" key="1">
    <citation type="submission" date="2013-05" db="EMBL/GenBank/DDBJ databases">
        <authorList>
            <person name="Yim A.K.Y."/>
            <person name="Chan T.F."/>
            <person name="Ji K.M."/>
            <person name="Liu X.Y."/>
            <person name="Zhou J.W."/>
            <person name="Li R.Q."/>
            <person name="Yang K.Y."/>
            <person name="Li J."/>
            <person name="Li M."/>
            <person name="Law P.T.W."/>
            <person name="Wu Y.L."/>
            <person name="Cai Z.L."/>
            <person name="Qin H."/>
            <person name="Bao Y."/>
            <person name="Leung R.K.K."/>
            <person name="Ng P.K.S."/>
            <person name="Zou J."/>
            <person name="Zhong X.J."/>
            <person name="Ran P.X."/>
            <person name="Zhong N.S."/>
            <person name="Liu Z.G."/>
            <person name="Tsui S.K.W."/>
        </authorList>
    </citation>
    <scope>NUCLEOTIDE SEQUENCE</scope>
    <source>
        <strain evidence="18">Derf</strain>
        <tissue evidence="18">Whole organism</tissue>
    </source>
</reference>
<keyword evidence="9 14" id="KW-1133">Transmembrane helix</keyword>
<feature type="transmembrane region" description="Helical" evidence="14">
    <location>
        <begin position="470"/>
        <end position="492"/>
    </location>
</feature>
<feature type="transmembrane region" description="Helical" evidence="14">
    <location>
        <begin position="173"/>
        <end position="192"/>
    </location>
</feature>
<evidence type="ECO:0000313" key="19">
    <source>
        <dbReference type="Proteomes" id="UP000790347"/>
    </source>
</evidence>
<keyword evidence="5 14" id="KW-0812">Transmembrane</keyword>
<gene>
    <name evidence="18" type="primary">mrp-4_2</name>
    <name evidence="18" type="ORF">DERF_008150</name>
    <name evidence="17" type="ORF">HUG17_2388</name>
</gene>
<feature type="compositionally biased region" description="Basic and acidic residues" evidence="13">
    <location>
        <begin position="979"/>
        <end position="988"/>
    </location>
</feature>
<comment type="caution">
    <text evidence="18">The sequence shown here is derived from an EMBL/GenBank/DDBJ whole genome shotgun (WGS) entry which is preliminary data.</text>
</comment>
<name>A0A922I1U3_DERFA</name>
<feature type="region of interest" description="Disordered" evidence="13">
    <location>
        <begin position="952"/>
        <end position="988"/>
    </location>
</feature>
<dbReference type="Proteomes" id="UP000828236">
    <property type="component" value="Unassembled WGS sequence"/>
</dbReference>
<evidence type="ECO:0000256" key="6">
    <source>
        <dbReference type="ARBA" id="ARBA00022737"/>
    </source>
</evidence>
<evidence type="ECO:0000259" key="15">
    <source>
        <dbReference type="PROSITE" id="PS50893"/>
    </source>
</evidence>
<dbReference type="FunFam" id="1.20.1560.10:FF:000001">
    <property type="entry name" value="ATP-binding cassette subfamily C member 1"/>
    <property type="match status" value="1"/>
</dbReference>
<evidence type="ECO:0000256" key="1">
    <source>
        <dbReference type="ARBA" id="ARBA00004128"/>
    </source>
</evidence>
<evidence type="ECO:0000313" key="17">
    <source>
        <dbReference type="EMBL" id="KAH7646850.1"/>
    </source>
</evidence>
<dbReference type="InterPro" id="IPR003593">
    <property type="entry name" value="AAA+_ATPase"/>
</dbReference>
<reference evidence="17" key="3">
    <citation type="journal article" date="2021" name="World Allergy Organ. J.">
        <title>Chromosome-level assembly of Dermatophagoides farinae genome and transcriptome reveals two novel allergens Der f 37 and Der f 39.</title>
        <authorList>
            <person name="Chen J."/>
            <person name="Cai Z."/>
            <person name="Fan D."/>
            <person name="Hu J."/>
            <person name="Hou Y."/>
            <person name="He Y."/>
            <person name="Zhang Z."/>
            <person name="Zhao Z."/>
            <person name="Gao P."/>
            <person name="Hu W."/>
            <person name="Sun J."/>
            <person name="Li J."/>
            <person name="Ji K."/>
        </authorList>
    </citation>
    <scope>NUCLEOTIDE SEQUENCE</scope>
    <source>
        <strain evidence="17">JKM2019</strain>
    </source>
</reference>
<feature type="transmembrane region" description="Helical" evidence="14">
    <location>
        <begin position="116"/>
        <end position="134"/>
    </location>
</feature>
<dbReference type="SMART" id="SM00382">
    <property type="entry name" value="AAA"/>
    <property type="match status" value="2"/>
</dbReference>
<dbReference type="GO" id="GO:0015431">
    <property type="term" value="F:ABC-type glutathione S-conjugate transporter activity"/>
    <property type="evidence" value="ECO:0007669"/>
    <property type="project" value="UniProtKB-EC"/>
</dbReference>
<evidence type="ECO:0000256" key="3">
    <source>
        <dbReference type="ARBA" id="ARBA00022448"/>
    </source>
</evidence>
<dbReference type="PANTHER" id="PTHR24223">
    <property type="entry name" value="ATP-BINDING CASSETTE SUB-FAMILY C"/>
    <property type="match status" value="1"/>
</dbReference>
<reference evidence="18" key="4">
    <citation type="journal article" date="2022" name="Res Sq">
        <title>Comparative Genomics Reveals Insights into the Divergent Evolution of Astigmatic Mites and Household Pest Adaptations.</title>
        <authorList>
            <person name="Xiong Q."/>
            <person name="Wan A.T.-Y."/>
            <person name="Liu X.-Y."/>
            <person name="Fung C.S.-H."/>
            <person name="Xiao X."/>
            <person name="Malainual N."/>
            <person name="Hou J."/>
            <person name="Wang L."/>
            <person name="Wang M."/>
            <person name="Yang K."/>
            <person name="Cui Y."/>
            <person name="Leung E."/>
            <person name="Nong W."/>
            <person name="Shin S.-K."/>
            <person name="Au S."/>
            <person name="Jeong K.Y."/>
            <person name="Chew F.T."/>
            <person name="Hui J."/>
            <person name="Leung T.F."/>
            <person name="Tungtrongchitr A."/>
            <person name="Zhong N."/>
            <person name="Liu Z."/>
            <person name="Tsui S."/>
        </authorList>
    </citation>
    <scope>NUCLEOTIDE SEQUENCE</scope>
    <source>
        <strain evidence="18">Derf</strain>
        <tissue evidence="18">Whole organism</tissue>
    </source>
</reference>
<dbReference type="InterPro" id="IPR050173">
    <property type="entry name" value="ABC_transporter_C-like"/>
</dbReference>
<dbReference type="EMBL" id="SDOV01000001">
    <property type="protein sequence ID" value="KAH7646850.1"/>
    <property type="molecule type" value="Genomic_DNA"/>
</dbReference>
<dbReference type="PROSITE" id="PS50893">
    <property type="entry name" value="ABC_TRANSPORTER_2"/>
    <property type="match status" value="2"/>
</dbReference>
<dbReference type="FunFam" id="3.40.50.300:FF:000997">
    <property type="entry name" value="Multidrug resistance-associated protein 1"/>
    <property type="match status" value="1"/>
</dbReference>
<keyword evidence="10 14" id="KW-0472">Membrane</keyword>
<feature type="domain" description="ABC transporter" evidence="15">
    <location>
        <begin position="1339"/>
        <end position="1573"/>
    </location>
</feature>
<evidence type="ECO:0000256" key="11">
    <source>
        <dbReference type="ARBA" id="ARBA00024220"/>
    </source>
</evidence>
<proteinExistence type="inferred from homology"/>
<feature type="compositionally biased region" description="Polar residues" evidence="13">
    <location>
        <begin position="959"/>
        <end position="968"/>
    </location>
</feature>
<comment type="similarity">
    <text evidence="2">Belongs to the ABC transporter superfamily. ABCC family. Conjugate transporter (TC 3.A.1.208) subfamily.</text>
</comment>
<evidence type="ECO:0000256" key="5">
    <source>
        <dbReference type="ARBA" id="ARBA00022692"/>
    </source>
</evidence>
<feature type="transmembrane region" description="Helical" evidence="14">
    <location>
        <begin position="1060"/>
        <end position="1086"/>
    </location>
</feature>
<dbReference type="InterPro" id="IPR011527">
    <property type="entry name" value="ABC1_TM_dom"/>
</dbReference>
<dbReference type="Gene3D" id="3.40.50.300">
    <property type="entry name" value="P-loop containing nucleotide triphosphate hydrolases"/>
    <property type="match status" value="2"/>
</dbReference>
<feature type="transmembrane region" description="Helical" evidence="14">
    <location>
        <begin position="365"/>
        <end position="384"/>
    </location>
</feature>
<dbReference type="SUPFAM" id="SSF52540">
    <property type="entry name" value="P-loop containing nucleoside triphosphate hydrolases"/>
    <property type="match status" value="2"/>
</dbReference>
<dbReference type="EC" id="7.6.2.3" evidence="11"/>
<feature type="domain" description="ABC transporter" evidence="15">
    <location>
        <begin position="642"/>
        <end position="882"/>
    </location>
</feature>
<evidence type="ECO:0000256" key="8">
    <source>
        <dbReference type="ARBA" id="ARBA00022840"/>
    </source>
</evidence>
<keyword evidence="8" id="KW-0067">ATP-binding</keyword>
<evidence type="ECO:0000256" key="12">
    <source>
        <dbReference type="ARBA" id="ARBA00047523"/>
    </source>
</evidence>
<keyword evidence="7" id="KW-0547">Nucleotide-binding</keyword>